<accession>A0A165VBV7</accession>
<dbReference type="InterPro" id="IPR044926">
    <property type="entry name" value="RGS_subdomain_2"/>
</dbReference>
<gene>
    <name evidence="2" type="ORF">NEOLEDRAFT_1128211</name>
</gene>
<keyword evidence="1" id="KW-1133">Transmembrane helix</keyword>
<proteinExistence type="predicted"/>
<dbReference type="EMBL" id="KV425554">
    <property type="protein sequence ID" value="KZT29452.1"/>
    <property type="molecule type" value="Genomic_DNA"/>
</dbReference>
<dbReference type="InterPro" id="IPR036305">
    <property type="entry name" value="RGS_sf"/>
</dbReference>
<keyword evidence="3" id="KW-1185">Reference proteome</keyword>
<dbReference type="PANTHER" id="PTHR39466:SF1">
    <property type="entry name" value="RGS DOMAIN-CONTAINING PROTEIN"/>
    <property type="match status" value="1"/>
</dbReference>
<reference evidence="2 3" key="1">
    <citation type="journal article" date="2016" name="Mol. Biol. Evol.">
        <title>Comparative Genomics of Early-Diverging Mushroom-Forming Fungi Provides Insights into the Origins of Lignocellulose Decay Capabilities.</title>
        <authorList>
            <person name="Nagy L.G."/>
            <person name="Riley R."/>
            <person name="Tritt A."/>
            <person name="Adam C."/>
            <person name="Daum C."/>
            <person name="Floudas D."/>
            <person name="Sun H."/>
            <person name="Yadav J.S."/>
            <person name="Pangilinan J."/>
            <person name="Larsson K.H."/>
            <person name="Matsuura K."/>
            <person name="Barry K."/>
            <person name="Labutti K."/>
            <person name="Kuo R."/>
            <person name="Ohm R.A."/>
            <person name="Bhattacharya S.S."/>
            <person name="Shirouzu T."/>
            <person name="Yoshinaga Y."/>
            <person name="Martin F.M."/>
            <person name="Grigoriev I.V."/>
            <person name="Hibbett D.S."/>
        </authorList>
    </citation>
    <scope>NUCLEOTIDE SEQUENCE [LARGE SCALE GENOMIC DNA]</scope>
    <source>
        <strain evidence="2 3">HHB14362 ss-1</strain>
    </source>
</reference>
<dbReference type="SUPFAM" id="SSF48097">
    <property type="entry name" value="Regulator of G-protein signaling, RGS"/>
    <property type="match status" value="1"/>
</dbReference>
<sequence length="410" mass="45797">MPARPNLRKWTACLDRVSRKLNLSPHLRDIRLANVLSGKTCTPIGLADFEAYLAYVEYSLENLLFVVWYQNYRDRFFSLPAHEQARSQGSSAAHFPFSPPSYARTEQCLAQSKRHATVSSARSTLTYSSEMHILKPSTSVDGLPVPERSATLSSYAVPLSTSPSLSGVVAVGSDPGTQPFRDEVAKAVATFLRPGSEKELSLDSRLRDAVISDLMWNTHPDVLLPIYEEIYNTLETVSLPRFLAYASTNINLPRQIFWYAIGLIDFLLGLALAFALITTLPVPTQANRAWRLFSVPLTALGAMQMYSAWRGFCSQIWRRGKMQVRPWELTAASDAEQQEKGVIAPFADEDEGQTEARERSIPVFGPERVVLDPRIAEAHKRVMRDIYACGVWFSLGYAVIILSVPSAVRH</sequence>
<dbReference type="AlphaFoldDB" id="A0A165VBV7"/>
<feature type="transmembrane region" description="Helical" evidence="1">
    <location>
        <begin position="289"/>
        <end position="309"/>
    </location>
</feature>
<evidence type="ECO:0000313" key="2">
    <source>
        <dbReference type="EMBL" id="KZT29452.1"/>
    </source>
</evidence>
<keyword evidence="1" id="KW-0472">Membrane</keyword>
<keyword evidence="1" id="KW-0812">Transmembrane</keyword>
<feature type="transmembrane region" description="Helical" evidence="1">
    <location>
        <begin position="386"/>
        <end position="408"/>
    </location>
</feature>
<protein>
    <recommendedName>
        <fullName evidence="4">RGS domain-containing protein</fullName>
    </recommendedName>
</protein>
<dbReference type="OrthoDB" id="3232309at2759"/>
<dbReference type="InParanoid" id="A0A165VBV7"/>
<dbReference type="Gene3D" id="1.10.167.10">
    <property type="entry name" value="Regulator of G-protein Signalling 4, domain 2"/>
    <property type="match status" value="1"/>
</dbReference>
<evidence type="ECO:0000313" key="3">
    <source>
        <dbReference type="Proteomes" id="UP000076761"/>
    </source>
</evidence>
<dbReference type="Proteomes" id="UP000076761">
    <property type="component" value="Unassembled WGS sequence"/>
</dbReference>
<evidence type="ECO:0000256" key="1">
    <source>
        <dbReference type="SAM" id="Phobius"/>
    </source>
</evidence>
<feature type="transmembrane region" description="Helical" evidence="1">
    <location>
        <begin position="256"/>
        <end position="277"/>
    </location>
</feature>
<dbReference type="STRING" id="1314782.A0A165VBV7"/>
<dbReference type="PANTHER" id="PTHR39466">
    <property type="entry name" value="RGS DOMAIN-CONTAINING PROTEIN"/>
    <property type="match status" value="1"/>
</dbReference>
<name>A0A165VBV7_9AGAM</name>
<evidence type="ECO:0008006" key="4">
    <source>
        <dbReference type="Google" id="ProtNLM"/>
    </source>
</evidence>
<organism evidence="2 3">
    <name type="scientific">Neolentinus lepideus HHB14362 ss-1</name>
    <dbReference type="NCBI Taxonomy" id="1314782"/>
    <lineage>
        <taxon>Eukaryota</taxon>
        <taxon>Fungi</taxon>
        <taxon>Dikarya</taxon>
        <taxon>Basidiomycota</taxon>
        <taxon>Agaricomycotina</taxon>
        <taxon>Agaricomycetes</taxon>
        <taxon>Gloeophyllales</taxon>
        <taxon>Gloeophyllaceae</taxon>
        <taxon>Neolentinus</taxon>
    </lineage>
</organism>